<evidence type="ECO:0000313" key="2">
    <source>
        <dbReference type="Proteomes" id="UP000449710"/>
    </source>
</evidence>
<name>A0AA43XK79_9CLOT</name>
<dbReference type="Pfam" id="PF14903">
    <property type="entry name" value="WG_beta_rep"/>
    <property type="match status" value="1"/>
</dbReference>
<organism evidence="1 2">
    <name type="scientific">Isachenkonia alkalipeptolytica</name>
    <dbReference type="NCBI Taxonomy" id="2565777"/>
    <lineage>
        <taxon>Bacteria</taxon>
        <taxon>Bacillati</taxon>
        <taxon>Bacillota</taxon>
        <taxon>Clostridia</taxon>
        <taxon>Eubacteriales</taxon>
        <taxon>Clostridiaceae</taxon>
        <taxon>Isachenkonia</taxon>
    </lineage>
</organism>
<dbReference type="Proteomes" id="UP000449710">
    <property type="component" value="Unassembled WGS sequence"/>
</dbReference>
<accession>A0AA43XK79</accession>
<keyword evidence="2" id="KW-1185">Reference proteome</keyword>
<comment type="caution">
    <text evidence="1">The sequence shown here is derived from an EMBL/GenBank/DDBJ whole genome shotgun (WGS) entry which is preliminary data.</text>
</comment>
<proteinExistence type="predicted"/>
<sequence>MLIIPLALLLVVAVVIMNSRDSLENQEREELHGVMEIHLEEMLEENRVISWDEEMNSLEILELSQVEEVEEETLEAQVHLGIIDLPKLLEKYVEGILEENLLGDEEKQYEALYQELLERRLNMAPRTFEVTARFQQDSEGKWVLQNEEDFLLTMPAESPAKIFSSGLGRIAEYPVSEEDLESLKQESEAMKELVTLYLDRFLSEEYLVEVTEENDRHRFGISLEHYDTHRMMEDIEDALIEHYGSMENRKEKKAEALEMMEEMLLDEAYREDRETTYLGNFIVTEGTLGSLRITQDFNPREKPFLVNAGKDYLQFFEYPEYIPEFFSQRFQGFHLEESGEFITITGEQEEEESAITIQADGPAYLSFLHWSLEDEVLEGEKRDLEGSRLGDLQSRFQVDLQGIHHREQFSLNLFPVSDPDMEKFGVINEDGGVFIDPVEDIFGTFEEHLYRGSRINLPYPTNISLPSDATLNGEDIEDREHVRLLLHTDGELYLGEEAEQVLADRRRDNAGEVGGDDEPYYTLQAFEEDGVYGLRRVEQTAHEEIPGEVLLEPRYDQIQPGEVAFLEKDGLFGLFHYSEENTWLVEPKFDEISADWIQKHYRHQAYGVADRYIAVKKDGQWGALDGDTGEVTTEYIFDDAGELGNMLRINSQDDDVAQGRMTKNGETGLYDFGNNRWIVEPGEEEEDIPYLFDDRRRMEKNGTYGYKDENHEWVIDPVYEYAQEFRYGLATVSTETEHHILNPEGEVIFRWEKSIADPPRIHYFPEEEIYRGDLWLYFTKEGEVIYSGLDME</sequence>
<gene>
    <name evidence="1" type="ORF">ISALK_04295</name>
</gene>
<dbReference type="AlphaFoldDB" id="A0AA43XK79"/>
<evidence type="ECO:0000313" key="1">
    <source>
        <dbReference type="EMBL" id="NBG87714.1"/>
    </source>
</evidence>
<dbReference type="InterPro" id="IPR032774">
    <property type="entry name" value="WG_beta_rep"/>
</dbReference>
<protein>
    <submittedName>
        <fullName evidence="1">WG repeat-containing protein</fullName>
    </submittedName>
</protein>
<dbReference type="RefSeq" id="WP_160719412.1">
    <property type="nucleotide sequence ID" value="NZ_SUMG01000003.1"/>
</dbReference>
<reference evidence="1 2" key="1">
    <citation type="submission" date="2019-04" db="EMBL/GenBank/DDBJ databases">
        <title>Isachenkonia alkalipeptolytica gen. nov. sp. nov. a new anaerobic, alkiliphilic organothrophic bacterium capable to reduce synthesized ferrihydrite isolated from a soda lake.</title>
        <authorList>
            <person name="Toshchakov S.V."/>
            <person name="Zavarzina D.G."/>
            <person name="Zhilina T.N."/>
            <person name="Kostrikina N.A."/>
            <person name="Kublanov I.V."/>
        </authorList>
    </citation>
    <scope>NUCLEOTIDE SEQUENCE [LARGE SCALE GENOMIC DNA]</scope>
    <source>
        <strain evidence="1 2">Z-1701</strain>
    </source>
</reference>
<dbReference type="EMBL" id="SUMG01000003">
    <property type="protein sequence ID" value="NBG87714.1"/>
    <property type="molecule type" value="Genomic_DNA"/>
</dbReference>